<dbReference type="PANTHER" id="PTHR37486">
    <property type="entry name" value="STRINGENT STARVATION PROTEIN B"/>
    <property type="match status" value="1"/>
</dbReference>
<reference evidence="2 3" key="1">
    <citation type="submission" date="2018-02" db="EMBL/GenBank/DDBJ databases">
        <title>Genome sequencing of Solimonas sp. HR-BB.</title>
        <authorList>
            <person name="Lee Y."/>
            <person name="Jeon C.O."/>
        </authorList>
    </citation>
    <scope>NUCLEOTIDE SEQUENCE [LARGE SCALE GENOMIC DNA]</scope>
    <source>
        <strain evidence="2 3">HR-BB</strain>
    </source>
</reference>
<organism evidence="2 3">
    <name type="scientific">Solimonas fluminis</name>
    <dbReference type="NCBI Taxonomy" id="2086571"/>
    <lineage>
        <taxon>Bacteria</taxon>
        <taxon>Pseudomonadati</taxon>
        <taxon>Pseudomonadota</taxon>
        <taxon>Gammaproteobacteria</taxon>
        <taxon>Nevskiales</taxon>
        <taxon>Nevskiaceae</taxon>
        <taxon>Solimonas</taxon>
    </lineage>
</organism>
<accession>A0A2S5TGM9</accession>
<dbReference type="GO" id="GO:0005840">
    <property type="term" value="C:ribosome"/>
    <property type="evidence" value="ECO:0007669"/>
    <property type="project" value="TreeGrafter"/>
</dbReference>
<dbReference type="RefSeq" id="WP_104229985.1">
    <property type="nucleotide sequence ID" value="NZ_PSNW01000004.1"/>
</dbReference>
<dbReference type="GO" id="GO:0008233">
    <property type="term" value="F:peptidase activity"/>
    <property type="evidence" value="ECO:0007669"/>
    <property type="project" value="UniProtKB-KW"/>
</dbReference>
<dbReference type="SUPFAM" id="SSF101738">
    <property type="entry name" value="SspB-like"/>
    <property type="match status" value="1"/>
</dbReference>
<dbReference type="InterPro" id="IPR007481">
    <property type="entry name" value="SspB"/>
</dbReference>
<dbReference type="NCBIfam" id="NF008769">
    <property type="entry name" value="PRK11798.2-5"/>
    <property type="match status" value="1"/>
</dbReference>
<comment type="caution">
    <text evidence="2">The sequence shown here is derived from an EMBL/GenBank/DDBJ whole genome shotgun (WGS) entry which is preliminary data.</text>
</comment>
<protein>
    <submittedName>
        <fullName evidence="2">ClpXP protease specificity-enhancing factor</fullName>
    </submittedName>
</protein>
<dbReference type="PIRSF" id="PIRSF005276">
    <property type="entry name" value="SspB"/>
    <property type="match status" value="1"/>
</dbReference>
<dbReference type="OrthoDB" id="9797358at2"/>
<dbReference type="PANTHER" id="PTHR37486:SF1">
    <property type="entry name" value="STRINGENT STARVATION PROTEIN B"/>
    <property type="match status" value="1"/>
</dbReference>
<dbReference type="InterPro" id="IPR036760">
    <property type="entry name" value="SspB-like_sf"/>
</dbReference>
<dbReference type="Gene3D" id="2.30.30.220">
    <property type="entry name" value="SspB-like"/>
    <property type="match status" value="1"/>
</dbReference>
<dbReference type="GO" id="GO:0006508">
    <property type="term" value="P:proteolysis"/>
    <property type="evidence" value="ECO:0007669"/>
    <property type="project" value="UniProtKB-KW"/>
</dbReference>
<keyword evidence="3" id="KW-1185">Reference proteome</keyword>
<dbReference type="AlphaFoldDB" id="A0A2S5TGM9"/>
<feature type="region of interest" description="Disordered" evidence="1">
    <location>
        <begin position="105"/>
        <end position="137"/>
    </location>
</feature>
<gene>
    <name evidence="2" type="ORF">C3942_08635</name>
</gene>
<evidence type="ECO:0000256" key="1">
    <source>
        <dbReference type="SAM" id="MobiDB-lite"/>
    </source>
</evidence>
<feature type="compositionally biased region" description="Low complexity" evidence="1">
    <location>
        <begin position="105"/>
        <end position="116"/>
    </location>
</feature>
<dbReference type="EMBL" id="PSNW01000004">
    <property type="protein sequence ID" value="PPE74097.1"/>
    <property type="molecule type" value="Genomic_DNA"/>
</dbReference>
<dbReference type="Proteomes" id="UP000238220">
    <property type="component" value="Unassembled WGS sequence"/>
</dbReference>
<evidence type="ECO:0000313" key="2">
    <source>
        <dbReference type="EMBL" id="PPE74097.1"/>
    </source>
</evidence>
<keyword evidence="2" id="KW-0378">Hydrolase</keyword>
<dbReference type="GO" id="GO:0005829">
    <property type="term" value="C:cytosol"/>
    <property type="evidence" value="ECO:0007669"/>
    <property type="project" value="TreeGrafter"/>
</dbReference>
<name>A0A2S5TGM9_9GAMM</name>
<dbReference type="GO" id="GO:0045732">
    <property type="term" value="P:positive regulation of protein catabolic process"/>
    <property type="evidence" value="ECO:0007669"/>
    <property type="project" value="TreeGrafter"/>
</dbReference>
<keyword evidence="2" id="KW-0645">Protease</keyword>
<dbReference type="Pfam" id="PF04386">
    <property type="entry name" value="SspB"/>
    <property type="match status" value="1"/>
</dbReference>
<evidence type="ECO:0000313" key="3">
    <source>
        <dbReference type="Proteomes" id="UP000238220"/>
    </source>
</evidence>
<sequence length="137" mass="15005">MSTSRSRRPYLIRAIYQWAVDNGHTPHLLVQADYPGVVVPREHVQDGRITLNISPMAIQNLGLEQEPIWFSARFSGRAFDVQVPSGAVLAIFARENGEGVVFGEVEAAPATEDGGTPPTPPEPTRPKPGRPQLRVVK</sequence>
<proteinExistence type="predicted"/>